<dbReference type="RefSeq" id="WP_099787340.1">
    <property type="nucleotide sequence ID" value="NZ_JBHLYV010000001.1"/>
</dbReference>
<dbReference type="AlphaFoldDB" id="A0A2G8TK78"/>
<proteinExistence type="predicted"/>
<sequence length="324" mass="34271">MKFPRLLVLGVLLGAVAGYVVTGGTAEKSDLATPLQAATVAAASVVDGARLLDDVRTLAADEFGGRRTGTAGSQKAQAFLQRRFEALGLKPFGAAHAQPFAFTANKTAYPSAVNYVGYIAGSALPQRFIVVSAHYDHLGDKGGKLHPGADDNASGVAAMLAIAQWFKAHPPRHTIVFAAFDGEEQGLQGARAFLAALPFPKAQLALNLNLDMVSRNERNEIFVAGTRYNPSLIPLVAEAAARSTVGVKLGHDLPQQKGTTDDWTHSSDHGPFHQAGVPFLYFGVEDHADYHGPGDTFARIEPAFFTSVANLLVDVAATLDANLK</sequence>
<reference evidence="2 3" key="1">
    <citation type="submission" date="2017-10" db="EMBL/GenBank/DDBJ databases">
        <title>Massilia psychrophilum sp. nov., a novel purple-pigmented bacterium isolated from Tianshan glacier, Xinjiang Municipality, China.</title>
        <authorList>
            <person name="Wang H."/>
        </authorList>
    </citation>
    <scope>NUCLEOTIDE SEQUENCE [LARGE SCALE GENOMIC DNA]</scope>
    <source>
        <strain evidence="2 3">JCM 30074</strain>
    </source>
</reference>
<accession>A0A2G8TK78</accession>
<name>A0A2G8TK78_9BURK</name>
<protein>
    <submittedName>
        <fullName evidence="2">Peptidase M20</fullName>
    </submittedName>
</protein>
<evidence type="ECO:0000313" key="2">
    <source>
        <dbReference type="EMBL" id="PIL46451.1"/>
    </source>
</evidence>
<keyword evidence="3" id="KW-1185">Reference proteome</keyword>
<gene>
    <name evidence="2" type="ORF">CR105_05125</name>
</gene>
<dbReference type="OrthoDB" id="9762302at2"/>
<dbReference type="PANTHER" id="PTHR12147">
    <property type="entry name" value="METALLOPEPTIDASE M28 FAMILY MEMBER"/>
    <property type="match status" value="1"/>
</dbReference>
<dbReference type="InterPro" id="IPR045175">
    <property type="entry name" value="M28_fam"/>
</dbReference>
<evidence type="ECO:0000313" key="3">
    <source>
        <dbReference type="Proteomes" id="UP000230390"/>
    </source>
</evidence>
<comment type="caution">
    <text evidence="2">The sequence shown here is derived from an EMBL/GenBank/DDBJ whole genome shotgun (WGS) entry which is preliminary data.</text>
</comment>
<feature type="domain" description="Peptidase M28" evidence="1">
    <location>
        <begin position="114"/>
        <end position="314"/>
    </location>
</feature>
<organism evidence="2 3">
    <name type="scientific">Massilia eurypsychrophila</name>
    <dbReference type="NCBI Taxonomy" id="1485217"/>
    <lineage>
        <taxon>Bacteria</taxon>
        <taxon>Pseudomonadati</taxon>
        <taxon>Pseudomonadota</taxon>
        <taxon>Betaproteobacteria</taxon>
        <taxon>Burkholderiales</taxon>
        <taxon>Oxalobacteraceae</taxon>
        <taxon>Telluria group</taxon>
        <taxon>Massilia</taxon>
    </lineage>
</organism>
<dbReference type="SUPFAM" id="SSF53187">
    <property type="entry name" value="Zn-dependent exopeptidases"/>
    <property type="match status" value="1"/>
</dbReference>
<dbReference type="GO" id="GO:0006508">
    <property type="term" value="P:proteolysis"/>
    <property type="evidence" value="ECO:0007669"/>
    <property type="project" value="InterPro"/>
</dbReference>
<dbReference type="GO" id="GO:0008235">
    <property type="term" value="F:metalloexopeptidase activity"/>
    <property type="evidence" value="ECO:0007669"/>
    <property type="project" value="InterPro"/>
</dbReference>
<evidence type="ECO:0000259" key="1">
    <source>
        <dbReference type="Pfam" id="PF04389"/>
    </source>
</evidence>
<dbReference type="InterPro" id="IPR007484">
    <property type="entry name" value="Peptidase_M28"/>
</dbReference>
<dbReference type="PANTHER" id="PTHR12147:SF26">
    <property type="entry name" value="PEPTIDASE M28 DOMAIN-CONTAINING PROTEIN"/>
    <property type="match status" value="1"/>
</dbReference>
<dbReference type="Gene3D" id="3.40.630.10">
    <property type="entry name" value="Zn peptidases"/>
    <property type="match status" value="1"/>
</dbReference>
<dbReference type="EMBL" id="PDOC01000002">
    <property type="protein sequence ID" value="PIL46451.1"/>
    <property type="molecule type" value="Genomic_DNA"/>
</dbReference>
<dbReference type="Proteomes" id="UP000230390">
    <property type="component" value="Unassembled WGS sequence"/>
</dbReference>
<dbReference type="Pfam" id="PF04389">
    <property type="entry name" value="Peptidase_M28"/>
    <property type="match status" value="1"/>
</dbReference>